<evidence type="ECO:0000256" key="1">
    <source>
        <dbReference type="ARBA" id="ARBA00022801"/>
    </source>
</evidence>
<dbReference type="PANTHER" id="PTHR42776">
    <property type="entry name" value="SERINE PEPTIDASE S9 FAMILY MEMBER"/>
    <property type="match status" value="1"/>
</dbReference>
<dbReference type="Proteomes" id="UP000294597">
    <property type="component" value="Unassembled WGS sequence"/>
</dbReference>
<reference evidence="3 4" key="1">
    <citation type="submission" date="2019-03" db="EMBL/GenBank/DDBJ databases">
        <title>Flavobacterium TSA-D2 sp. nov., isolated from arctic soil.</title>
        <authorList>
            <person name="Chaudhary D.K."/>
        </authorList>
    </citation>
    <scope>NUCLEOTIDE SEQUENCE [LARGE SCALE GENOMIC DNA]</scope>
    <source>
        <strain evidence="3 4">TSA-D2</strain>
    </source>
</reference>
<organism evidence="3 4">
    <name type="scientific">Flavobacterium hiemivividum</name>
    <dbReference type="NCBI Taxonomy" id="2541734"/>
    <lineage>
        <taxon>Bacteria</taxon>
        <taxon>Pseudomonadati</taxon>
        <taxon>Bacteroidota</taxon>
        <taxon>Flavobacteriia</taxon>
        <taxon>Flavobacteriales</taxon>
        <taxon>Flavobacteriaceae</taxon>
        <taxon>Flavobacterium</taxon>
    </lineage>
</organism>
<feature type="domain" description="Peptidase S9 prolyl oligopeptidase catalytic" evidence="2">
    <location>
        <begin position="705"/>
        <end position="877"/>
    </location>
</feature>
<dbReference type="SUPFAM" id="SSF82171">
    <property type="entry name" value="DPP6 N-terminal domain-like"/>
    <property type="match status" value="1"/>
</dbReference>
<dbReference type="EMBL" id="SMFO01000002">
    <property type="protein sequence ID" value="TDE05374.1"/>
    <property type="molecule type" value="Genomic_DNA"/>
</dbReference>
<evidence type="ECO:0000313" key="4">
    <source>
        <dbReference type="Proteomes" id="UP000294597"/>
    </source>
</evidence>
<comment type="caution">
    <text evidence="3">The sequence shown here is derived from an EMBL/GenBank/DDBJ whole genome shotgun (WGS) entry which is preliminary data.</text>
</comment>
<gene>
    <name evidence="3" type="ORF">E0F98_04470</name>
</gene>
<dbReference type="GO" id="GO:0006508">
    <property type="term" value="P:proteolysis"/>
    <property type="evidence" value="ECO:0007669"/>
    <property type="project" value="InterPro"/>
</dbReference>
<dbReference type="InterPro" id="IPR029058">
    <property type="entry name" value="AB_hydrolase_fold"/>
</dbReference>
<dbReference type="InterPro" id="IPR001375">
    <property type="entry name" value="Peptidase_S9_cat"/>
</dbReference>
<protein>
    <submittedName>
        <fullName evidence="3">S9 family peptidase</fullName>
    </submittedName>
</protein>
<keyword evidence="1" id="KW-0378">Hydrolase</keyword>
<proteinExistence type="predicted"/>
<dbReference type="SUPFAM" id="SSF53474">
    <property type="entry name" value="alpha/beta-Hydrolases"/>
    <property type="match status" value="1"/>
</dbReference>
<dbReference type="PANTHER" id="PTHR42776:SF4">
    <property type="entry name" value="ACYLAMINO-ACID-RELEASING ENZYME"/>
    <property type="match status" value="1"/>
</dbReference>
<evidence type="ECO:0000259" key="2">
    <source>
        <dbReference type="Pfam" id="PF00326"/>
    </source>
</evidence>
<dbReference type="Pfam" id="PF00326">
    <property type="entry name" value="Peptidase_S9"/>
    <property type="match status" value="1"/>
</dbReference>
<dbReference type="GO" id="GO:0004252">
    <property type="term" value="F:serine-type endopeptidase activity"/>
    <property type="evidence" value="ECO:0007669"/>
    <property type="project" value="TreeGrafter"/>
</dbReference>
<evidence type="ECO:0000313" key="3">
    <source>
        <dbReference type="EMBL" id="TDE05374.1"/>
    </source>
</evidence>
<dbReference type="Gene3D" id="3.40.50.1820">
    <property type="entry name" value="alpha/beta hydrolase"/>
    <property type="match status" value="1"/>
</dbReference>
<accession>A0A4R5D2Q4</accession>
<dbReference type="AlphaFoldDB" id="A0A4R5D2Q4"/>
<keyword evidence="4" id="KW-1185">Reference proteome</keyword>
<name>A0A4R5D2Q4_9FLAO</name>
<sequence length="889" mass="101260">MILYNNGFLRFLYRKTNTTLCGTICRWVNFLIFLLVACPNYGQVLPKKAVTETDYHLWGTLYTDKISDKGNWVSYAMRYDESPDTLFVKRTDGKKMYTFAKSNAGAFSGERQFVCRDTDGRLSLLDLEKDKINVIEEVETYSFSGNGNYLITVEGKAKQRVLQLRNSGGELLQSIAGIDQFRMTSTKDALVCTIENGGVCQVLKVSFGSTIGKSVVAESGSGKFSQLIWNADGQSVAFLRENKDSISGINRPAVFCFSVKNTTLFQMEPNKIPEGFYVESGFASGLTLSPDGKRVFFTIRKEITIAEKFDGVQLWNGNDAVVYPERQTVGDVEFNTRISAWWPERDRFMLITDESKPFGFLNASEDFAITYNTKDLGPQYKLDRNVNYYVTDLETGRKNLLLENQSTELEASSLSPSGKYFAYFKDNDWWVYNFLTRTHSNITGRHGLQLADWEDKIWQINYRIVGWGIHDECILLYDRFDIWQIDFKENKAVRLTRGKESGITFRIAPPVDSEFFVPYFTGHIDAAINTKNKIMLSAKRNNESGYFILGPKKNVEPIVFGDFLTTKILKASKANAYVYESQKYNSPPELSISMGKEGTSKKLYQSNLQHYKYAWAKQEKIYYRDSKNTLLTGILYYPAAYNPEKKYPMIVHIYQTQSYLLHYYINPSLHNMAGFNTSNLTAQGYFVLLPDIEYELGNPGVSAADCVIAATKAVVSKDVVDSSKIGLIGHSFGGYETNFILGQTNLFASAISGASVFDLAGWYLSIGWTAGRPEMWRFESQQWRMGKSLFEDREGYACNSPLTYVNKIKTPVLIWTGEEDRQIHYYQSVAFYLAMQRLNKSAILLVYPGDGHALVKKENQQDFAHRIEDWFGYYLKGESPKKWIAEGVQ</sequence>